<evidence type="ECO:0000313" key="3">
    <source>
        <dbReference type="EMBL" id="MBO8185953.1"/>
    </source>
</evidence>
<feature type="domain" description="DUF397" evidence="2">
    <location>
        <begin position="14"/>
        <end position="62"/>
    </location>
</feature>
<comment type="caution">
    <text evidence="3">The sequence shown here is derived from an EMBL/GenBank/DDBJ whole genome shotgun (WGS) entry which is preliminary data.</text>
</comment>
<evidence type="ECO:0000259" key="2">
    <source>
        <dbReference type="Pfam" id="PF04149"/>
    </source>
</evidence>
<reference evidence="3 4" key="1">
    <citation type="submission" date="2021-02" db="EMBL/GenBank/DDBJ databases">
        <title>Streptomyces spirodelae sp. nov., isolated from duckweed.</title>
        <authorList>
            <person name="Saimee Y."/>
            <person name="Duangmal K."/>
        </authorList>
    </citation>
    <scope>NUCLEOTIDE SEQUENCE [LARGE SCALE GENOMIC DNA]</scope>
    <source>
        <strain evidence="3 4">DW4-2</strain>
    </source>
</reference>
<evidence type="ECO:0000256" key="1">
    <source>
        <dbReference type="SAM" id="MobiDB-lite"/>
    </source>
</evidence>
<dbReference type="EMBL" id="JAFFZN010000008">
    <property type="protein sequence ID" value="MBO8185953.1"/>
    <property type="molecule type" value="Genomic_DNA"/>
</dbReference>
<evidence type="ECO:0000313" key="4">
    <source>
        <dbReference type="Proteomes" id="UP001518976"/>
    </source>
</evidence>
<dbReference type="Pfam" id="PF04149">
    <property type="entry name" value="DUF397"/>
    <property type="match status" value="1"/>
</dbReference>
<feature type="compositionally biased region" description="Basic and acidic residues" evidence="1">
    <location>
        <begin position="1"/>
        <end position="10"/>
    </location>
</feature>
<proteinExistence type="predicted"/>
<name>A0ABS3WS52_9ACTN</name>
<protein>
    <submittedName>
        <fullName evidence="3">DUF397 domain-containing protein</fullName>
    </submittedName>
</protein>
<accession>A0ABS3WS52</accession>
<sequence length="71" mass="7846">MTTDEGERVNPEPNWRTSSYTGTENCVEVADGDPAEVLVRDTKNRGGAILCLSRGAWAKFVQFTADGQRNR</sequence>
<feature type="region of interest" description="Disordered" evidence="1">
    <location>
        <begin position="1"/>
        <end position="22"/>
    </location>
</feature>
<dbReference type="Proteomes" id="UP001518976">
    <property type="component" value="Unassembled WGS sequence"/>
</dbReference>
<dbReference type="InterPro" id="IPR007278">
    <property type="entry name" value="DUF397"/>
</dbReference>
<gene>
    <name evidence="3" type="ORF">JW592_10815</name>
</gene>
<keyword evidence="4" id="KW-1185">Reference proteome</keyword>
<organism evidence="3 4">
    <name type="scientific">Streptomyces spirodelae</name>
    <dbReference type="NCBI Taxonomy" id="2812904"/>
    <lineage>
        <taxon>Bacteria</taxon>
        <taxon>Bacillati</taxon>
        <taxon>Actinomycetota</taxon>
        <taxon>Actinomycetes</taxon>
        <taxon>Kitasatosporales</taxon>
        <taxon>Streptomycetaceae</taxon>
        <taxon>Streptomyces</taxon>
    </lineage>
</organism>